<comment type="subcellular location">
    <subcellularLocation>
        <location evidence="1">Cytoplasm</location>
        <location evidence="1">Cytoskeleton</location>
    </subcellularLocation>
</comment>
<evidence type="ECO:0000256" key="3">
    <source>
        <dbReference type="ARBA" id="ARBA00010337"/>
    </source>
</evidence>
<evidence type="ECO:0000259" key="9">
    <source>
        <dbReference type="PROSITE" id="PS51387"/>
    </source>
</evidence>
<accession>A0A5N5G6Z4</accession>
<evidence type="ECO:0000256" key="8">
    <source>
        <dbReference type="ARBA" id="ARBA00023212"/>
    </source>
</evidence>
<dbReference type="GO" id="GO:0016491">
    <property type="term" value="F:oxidoreductase activity"/>
    <property type="evidence" value="ECO:0007669"/>
    <property type="project" value="UniProtKB-KW"/>
</dbReference>
<dbReference type="EMBL" id="SMOL01000559">
    <property type="protein sequence ID" value="KAB2606364.1"/>
    <property type="molecule type" value="Genomic_DNA"/>
</dbReference>
<dbReference type="SUPFAM" id="SSF54665">
    <property type="entry name" value="CO dehydrogenase molybdoprotein N-domain-like"/>
    <property type="match status" value="1"/>
</dbReference>
<dbReference type="SUPFAM" id="SSF56003">
    <property type="entry name" value="Molybdenum cofactor-binding domain"/>
    <property type="match status" value="1"/>
</dbReference>
<gene>
    <name evidence="10" type="ORF">D8674_006081</name>
</gene>
<evidence type="ECO:0000256" key="6">
    <source>
        <dbReference type="ARBA" id="ARBA00022701"/>
    </source>
</evidence>
<dbReference type="PANTHER" id="PTHR11908:SF132">
    <property type="entry name" value="ALDEHYDE OXIDASE 1-RELATED"/>
    <property type="match status" value="1"/>
</dbReference>
<keyword evidence="11" id="KW-1185">Reference proteome</keyword>
<dbReference type="Gene3D" id="1.10.150.120">
    <property type="entry name" value="[2Fe-2S]-binding domain"/>
    <property type="match status" value="1"/>
</dbReference>
<reference evidence="10 11" key="1">
    <citation type="submission" date="2019-09" db="EMBL/GenBank/DDBJ databases">
        <authorList>
            <person name="Ou C."/>
        </authorList>
    </citation>
    <scope>NUCLEOTIDE SEQUENCE [LARGE SCALE GENOMIC DNA]</scope>
    <source>
        <strain evidence="10">S2</strain>
        <tissue evidence="10">Leaf</tissue>
    </source>
</reference>
<dbReference type="GO" id="GO:0005874">
    <property type="term" value="C:microtubule"/>
    <property type="evidence" value="ECO:0007669"/>
    <property type="project" value="UniProtKB-KW"/>
</dbReference>
<dbReference type="InterPro" id="IPR016208">
    <property type="entry name" value="Ald_Oxase/xanthine_DH-like"/>
</dbReference>
<reference evidence="10 11" key="3">
    <citation type="submission" date="2019-11" db="EMBL/GenBank/DDBJ databases">
        <title>A de novo genome assembly of a pear dwarfing rootstock.</title>
        <authorList>
            <person name="Wang F."/>
            <person name="Wang J."/>
            <person name="Li S."/>
            <person name="Zhang Y."/>
            <person name="Fang M."/>
            <person name="Ma L."/>
            <person name="Zhao Y."/>
            <person name="Jiang S."/>
        </authorList>
    </citation>
    <scope>NUCLEOTIDE SEQUENCE [LARGE SCALE GENOMIC DNA]</scope>
    <source>
        <strain evidence="10">S2</strain>
        <tissue evidence="10">Leaf</tissue>
    </source>
</reference>
<keyword evidence="4" id="KW-0963">Cytoplasm</keyword>
<dbReference type="Pfam" id="PF00941">
    <property type="entry name" value="FAD_binding_5"/>
    <property type="match status" value="1"/>
</dbReference>
<keyword evidence="8" id="KW-0206">Cytoskeleton</keyword>
<comment type="similarity">
    <text evidence="2">Belongs to the xanthine dehydrogenase family.</text>
</comment>
<dbReference type="InterPro" id="IPR016166">
    <property type="entry name" value="FAD-bd_PCMH"/>
</dbReference>
<organism evidence="10 11">
    <name type="scientific">Pyrus ussuriensis x Pyrus communis</name>
    <dbReference type="NCBI Taxonomy" id="2448454"/>
    <lineage>
        <taxon>Eukaryota</taxon>
        <taxon>Viridiplantae</taxon>
        <taxon>Streptophyta</taxon>
        <taxon>Embryophyta</taxon>
        <taxon>Tracheophyta</taxon>
        <taxon>Spermatophyta</taxon>
        <taxon>Magnoliopsida</taxon>
        <taxon>eudicotyledons</taxon>
        <taxon>Gunneridae</taxon>
        <taxon>Pentapetalae</taxon>
        <taxon>rosids</taxon>
        <taxon>fabids</taxon>
        <taxon>Rosales</taxon>
        <taxon>Rosaceae</taxon>
        <taxon>Amygdaloideae</taxon>
        <taxon>Maleae</taxon>
        <taxon>Pyrus</taxon>
    </lineage>
</organism>
<dbReference type="OrthoDB" id="775571at2759"/>
<evidence type="ECO:0000256" key="5">
    <source>
        <dbReference type="ARBA" id="ARBA00022505"/>
    </source>
</evidence>
<protein>
    <recommendedName>
        <fullName evidence="9">FAD-binding PCMH-type domain-containing protein</fullName>
    </recommendedName>
</protein>
<sequence length="2061" mass="229907">MAVDTNFASSLFENLRLEHPWLPPTNWESIPSESGNSHLLNPNSSSSQSLYHASAVSEASLVRLAMNALQGVESALVSIQKISAAFRSDPADRSFHQIPSLWNRSSSTHALGSILQPIGCSGLLVFLLRKFVDFFTNLNVESQDHLAGEAQVKQCPPFSLVNHAFAVAVGKVVEGYMCALDTLYASVGLRRSSLSSSVVGCMNSVVYSDLTMLELYLHTKELRTQIESLTNLCNVYQFSSCFSVSSLEELVTKANFEFSKFYRGGHLLTYLYTQLQVSDPAHRPLLKFIFLRTFEPYCGFIRSWIFKAEISDPYKEFVVEYVDSMSPNQCGKAGNPIDFPLATIRERDGVAVPYFLKDFLIPLVRAGHQLQVLVKLLELCTFVATKDHTYEGFLPCWSGFSGNSPCYSSPLTFSKENIEAMILSRDTYYKKMQEKLKNLSAKFEFRFQKVVPQGRVLLDNNGRSSTIPVLFTLDDKVHSFIASPTDDERESHVAVLDLDFDELSARDGLSDLVDTYESSECSTSSYSEEQDVSEQNIELPNNINEREQNYLSALSFSMSRPVDNLQNPHVCEDSCHIITDPNIFCEERDSPVHSHNEGMFTSQISMPVKPKQSNWSCMSSAQLVNCISAKDWPESSSFDNYSVIDKEYSDGLRSHPMGSASKVNERIIGTLKEGTFKKGIETHALIEEASGKNQSRNATYTSSDLLTLQRWKVNSHNNFLSMNPMLTKTNLIHLITKPGQRHRTDFGVYLPYFDFSFIKDPVKVYLEKPPAGLSDSSASASSVRRDHLGKQGYGGHNVLIDKTEASDFLPISDTKDRNQADANLTNVSGGSCWESLLGRFSDTVVNRVEDHRQCKPENFEIPLDFIIDKCLLQEIMLQYKYVSKLTIKLLEEGFDLQEHLLALRRYHFMELADWADLFIMSLWHHKWCVTEADHRLSEIQGFLESSVQRSSCERDLHKDRLFVYMKGHDTMTLSASASGVHSFNFLGLGYRVDWPISIVLSPGALNIYAEIFSFLMQVKLALFSLTDVWRPLKDLVDSISQNNHSEQYETGAGHFNALVKMRHQVNHFVSTLQQYVESQLSHVSWCRFLFSLKHEVKDMMDLQSAHMAYLTDSLDICFLSDETRPIARIIESILQCALDFRSCLTGGMWDVGTGEGNRTARLSGMNISQVVAIKQTFDKNMKELHLCYLKSPKHGEFGLSHFWEYLNYNKYYSDVGLGNIKDGFHPIHQRIAGFHASQCGFCTPGMCVSLFGALVNAEKANRPDPPPGFSKLSVSEAEKSIAGNLCRCTGYRPIVDACKSFASDVDMEDLGFNSFWKKGDSKEVKVKSLPLYNRNGGIYSKEVKVKRYDRYIDLRCVPELSMIKIDPMGAEFGAIVTISEVMGSLRKNYDGGSPSRGGDVLKNIANHMEKIAFGFIRNTASIGGNLVMAQRKCFPLDIATILLAVDSEVDIMNGFSEKASPLNPKGVLLSVKIPNWEAVRKGEAVYVDDIPSPKYCLHGAFIYSTRPLARVKGIKFEPKPHPGVGALVSFKDIPKSGENIGSKTMFGTELLSLDSDHKIISAEMYLNRKTDMIVAGGRHPMKITYSVGFKSDGKITALELELLINAGISTGFSPVLPRTILWALKKYDWAALAFDIKVCKTNTPTVTEHVASTLSIEVDYVRSVNLHTSHSLDLFYEHSTGEPLEYTLPLIWNKLAISSSFNPRTEIVKEFNRCNKWQKRGISRVPILCEVSLRPTPGKVSILSDGSVVEVGGIELGQGLWKKVKQVTAFALGSIQCDGSGDLLDKVRVVQSDTLSLIQGGINVGSTTSEASCEAVRLCCNILVERLATLKGKLKEQMGSSNWETYSAGILFGLRGGLFSLASLQDVNLSASSYYVPDFASKRYLNYGAAVEVNVLTGQTRILQSDIIYDCGQSLNPVVDLGQIEGAFVQGIGFFMLEEYSENSDGLVISEGTWTYKIPTMDTIPKQFNVEVLNSGHHKKRVLSSKETYNSTEPPLLLAVSVHCATRAAIKESRKQLLEWGGLDGSASIFQLDVPATMPIVKELCGLEAVERYLEWTVGGE</sequence>
<dbReference type="Pfam" id="PF02738">
    <property type="entry name" value="MoCoBD_1"/>
    <property type="match status" value="1"/>
</dbReference>
<evidence type="ECO:0000313" key="11">
    <source>
        <dbReference type="Proteomes" id="UP000327157"/>
    </source>
</evidence>
<proteinExistence type="inferred from homology"/>
<dbReference type="GO" id="GO:0005506">
    <property type="term" value="F:iron ion binding"/>
    <property type="evidence" value="ECO:0007669"/>
    <property type="project" value="InterPro"/>
</dbReference>
<dbReference type="InterPro" id="IPR036884">
    <property type="entry name" value="2Fe-2S-bd_dom_sf"/>
</dbReference>
<dbReference type="Pfam" id="PF04130">
    <property type="entry name" value="GCP_C_terminal"/>
    <property type="match status" value="1"/>
</dbReference>
<evidence type="ECO:0000256" key="2">
    <source>
        <dbReference type="ARBA" id="ARBA00006849"/>
    </source>
</evidence>
<dbReference type="InterPro" id="IPR000674">
    <property type="entry name" value="Ald_Oxase/Xan_DH_a/b"/>
</dbReference>
<dbReference type="PROSITE" id="PS51387">
    <property type="entry name" value="FAD_PCMH"/>
    <property type="match status" value="1"/>
</dbReference>
<evidence type="ECO:0000256" key="1">
    <source>
        <dbReference type="ARBA" id="ARBA00004245"/>
    </source>
</evidence>
<dbReference type="InterPro" id="IPR042241">
    <property type="entry name" value="GCP_C_sf"/>
</dbReference>
<dbReference type="SUPFAM" id="SSF56176">
    <property type="entry name" value="FAD-binding/transporter-associated domain-like"/>
    <property type="match status" value="1"/>
</dbReference>
<evidence type="ECO:0000313" key="10">
    <source>
        <dbReference type="EMBL" id="KAB2606364.1"/>
    </source>
</evidence>
<dbReference type="PANTHER" id="PTHR11908">
    <property type="entry name" value="XANTHINE DEHYDROGENASE"/>
    <property type="match status" value="1"/>
</dbReference>
<dbReference type="InterPro" id="IPR036318">
    <property type="entry name" value="FAD-bd_PCMH-like_sf"/>
</dbReference>
<evidence type="ECO:0000256" key="4">
    <source>
        <dbReference type="ARBA" id="ARBA00022490"/>
    </source>
</evidence>
<dbReference type="InterPro" id="IPR016169">
    <property type="entry name" value="FAD-bd_PCMH_sub2"/>
</dbReference>
<dbReference type="GO" id="GO:0043015">
    <property type="term" value="F:gamma-tubulin binding"/>
    <property type="evidence" value="ECO:0007669"/>
    <property type="project" value="InterPro"/>
</dbReference>
<feature type="domain" description="FAD-binding PCMH-type" evidence="9">
    <location>
        <begin position="1327"/>
        <end position="1478"/>
    </location>
</feature>
<keyword evidence="6" id="KW-0493">Microtubule</keyword>
<dbReference type="Gene3D" id="3.90.1170.50">
    <property type="entry name" value="Aldehyde oxidase/xanthine dehydrogenase, a/b hammerhead"/>
    <property type="match status" value="1"/>
</dbReference>
<keyword evidence="7" id="KW-0560">Oxidoreductase</keyword>
<reference evidence="11" key="2">
    <citation type="submission" date="2019-10" db="EMBL/GenBank/DDBJ databases">
        <title>A de novo genome assembly of a pear dwarfing rootstock.</title>
        <authorList>
            <person name="Wang F."/>
            <person name="Wang J."/>
            <person name="Li S."/>
            <person name="Zhang Y."/>
            <person name="Fang M."/>
            <person name="Ma L."/>
            <person name="Zhao Y."/>
            <person name="Jiang S."/>
        </authorList>
    </citation>
    <scope>NUCLEOTIDE SEQUENCE [LARGE SCALE GENOMIC DNA]</scope>
</reference>
<dbReference type="InterPro" id="IPR046867">
    <property type="entry name" value="AldOxase/xan_DH_MoCoBD2"/>
</dbReference>
<dbReference type="InterPro" id="IPR041470">
    <property type="entry name" value="GCP_N"/>
</dbReference>
<comment type="caution">
    <text evidence="10">The sequence shown here is derived from an EMBL/GenBank/DDBJ whole genome shotgun (WGS) entry which is preliminary data.</text>
</comment>
<dbReference type="InterPro" id="IPR008274">
    <property type="entry name" value="AldOxase/xan_DH_MoCoBD1"/>
</dbReference>
<dbReference type="InterPro" id="IPR002346">
    <property type="entry name" value="Mopterin_DH_FAD-bd"/>
</dbReference>
<dbReference type="InterPro" id="IPR040457">
    <property type="entry name" value="GCP_C"/>
</dbReference>
<dbReference type="Pfam" id="PF20256">
    <property type="entry name" value="MoCoBD_2"/>
    <property type="match status" value="1"/>
</dbReference>
<comment type="similarity">
    <text evidence="3">Belongs to the TUBGCP family.</text>
</comment>
<dbReference type="Gene3D" id="3.30.365.10">
    <property type="entry name" value="Aldehyde oxidase/xanthine dehydrogenase, molybdopterin binding domain"/>
    <property type="match status" value="3"/>
</dbReference>
<dbReference type="InterPro" id="IPR037165">
    <property type="entry name" value="AldOxase/xan_DH_Mopterin-bd_sf"/>
</dbReference>
<evidence type="ECO:0000256" key="7">
    <source>
        <dbReference type="ARBA" id="ARBA00023002"/>
    </source>
</evidence>
<dbReference type="InterPro" id="IPR002888">
    <property type="entry name" value="2Fe-2S-bd"/>
</dbReference>
<dbReference type="SUPFAM" id="SSF47741">
    <property type="entry name" value="CO dehydrogenase ISP C-domain like"/>
    <property type="match status" value="1"/>
</dbReference>
<dbReference type="Proteomes" id="UP000327157">
    <property type="component" value="Chromosome 11"/>
</dbReference>
<dbReference type="Pfam" id="PF01799">
    <property type="entry name" value="Fer2_2"/>
    <property type="match status" value="1"/>
</dbReference>
<dbReference type="FunFam" id="1.10.150.120:FF:000006">
    <property type="entry name" value="Aldehyde oxidase"/>
    <property type="match status" value="1"/>
</dbReference>
<dbReference type="Gene3D" id="3.30.465.10">
    <property type="match status" value="1"/>
</dbReference>
<dbReference type="Pfam" id="PF17681">
    <property type="entry name" value="GCP_N_terminal"/>
    <property type="match status" value="1"/>
</dbReference>
<dbReference type="InterPro" id="IPR036856">
    <property type="entry name" value="Ald_Oxase/Xan_DH_a/b_sf"/>
</dbReference>
<keyword evidence="5" id="KW-0500">Molybdenum</keyword>
<name>A0A5N5G6Z4_9ROSA</name>
<dbReference type="Gene3D" id="1.20.120.1900">
    <property type="entry name" value="Gamma-tubulin complex, C-terminal domain"/>
    <property type="match status" value="1"/>
</dbReference>
<dbReference type="Pfam" id="PF01315">
    <property type="entry name" value="Ald_Xan_dh_C"/>
    <property type="match status" value="1"/>
</dbReference>
<dbReference type="GO" id="GO:0071949">
    <property type="term" value="F:FAD binding"/>
    <property type="evidence" value="ECO:0007669"/>
    <property type="project" value="InterPro"/>
</dbReference>
<dbReference type="FunFam" id="1.20.120.1900:FF:000018">
    <property type="entry name" value="Gamma-tubulin complex component 6 isoform A"/>
    <property type="match status" value="1"/>
</dbReference>